<dbReference type="InParanoid" id="A0A0C3G6Q0"/>
<sequence length="117" mass="12744">MGVGGGAWYPPAQGGLADAANTRRSYLVPVSGYLAMTIYAVGLVIDQARKDKFRIRNFDKLAVSHVATADALPPAILVSEKASPLQSEKQKYRQTDEQIRDNTDGATLATQRPLRKQ</sequence>
<evidence type="ECO:0000256" key="1">
    <source>
        <dbReference type="SAM" id="MobiDB-lite"/>
    </source>
</evidence>
<name>A0A0C3G6Q0_PILCF</name>
<reference evidence="4" key="2">
    <citation type="submission" date="2015-01" db="EMBL/GenBank/DDBJ databases">
        <title>Evolutionary Origins and Diversification of the Mycorrhizal Mutualists.</title>
        <authorList>
            <consortium name="DOE Joint Genome Institute"/>
            <consortium name="Mycorrhizal Genomics Consortium"/>
            <person name="Kohler A."/>
            <person name="Kuo A."/>
            <person name="Nagy L.G."/>
            <person name="Floudas D."/>
            <person name="Copeland A."/>
            <person name="Barry K.W."/>
            <person name="Cichocki N."/>
            <person name="Veneault-Fourrey C."/>
            <person name="LaButti K."/>
            <person name="Lindquist E.A."/>
            <person name="Lipzen A."/>
            <person name="Lundell T."/>
            <person name="Morin E."/>
            <person name="Murat C."/>
            <person name="Riley R."/>
            <person name="Ohm R."/>
            <person name="Sun H."/>
            <person name="Tunlid A."/>
            <person name="Henrissat B."/>
            <person name="Grigoriev I.V."/>
            <person name="Hibbett D.S."/>
            <person name="Martin F."/>
        </authorList>
    </citation>
    <scope>NUCLEOTIDE SEQUENCE [LARGE SCALE GENOMIC DNA]</scope>
    <source>
        <strain evidence="4">F 1598</strain>
    </source>
</reference>
<feature type="compositionally biased region" description="Basic and acidic residues" evidence="1">
    <location>
        <begin position="88"/>
        <end position="103"/>
    </location>
</feature>
<keyword evidence="4" id="KW-1185">Reference proteome</keyword>
<dbReference type="OrthoDB" id="10478800at2759"/>
<dbReference type="Gene3D" id="1.20.1250.20">
    <property type="entry name" value="MFS general substrate transporter like domains"/>
    <property type="match status" value="1"/>
</dbReference>
<accession>A0A0C3G6Q0</accession>
<organism evidence="3 4">
    <name type="scientific">Piloderma croceum (strain F 1598)</name>
    <dbReference type="NCBI Taxonomy" id="765440"/>
    <lineage>
        <taxon>Eukaryota</taxon>
        <taxon>Fungi</taxon>
        <taxon>Dikarya</taxon>
        <taxon>Basidiomycota</taxon>
        <taxon>Agaricomycotina</taxon>
        <taxon>Agaricomycetes</taxon>
        <taxon>Agaricomycetidae</taxon>
        <taxon>Atheliales</taxon>
        <taxon>Atheliaceae</taxon>
        <taxon>Piloderma</taxon>
    </lineage>
</organism>
<dbReference type="AlphaFoldDB" id="A0A0C3G6Q0"/>
<evidence type="ECO:0000256" key="2">
    <source>
        <dbReference type="SAM" id="Phobius"/>
    </source>
</evidence>
<protein>
    <submittedName>
        <fullName evidence="3">Uncharacterized protein</fullName>
    </submittedName>
</protein>
<proteinExistence type="predicted"/>
<dbReference type="EMBL" id="KN832970">
    <property type="protein sequence ID" value="KIM91935.1"/>
    <property type="molecule type" value="Genomic_DNA"/>
</dbReference>
<keyword evidence="2" id="KW-0812">Transmembrane</keyword>
<keyword evidence="2" id="KW-1133">Transmembrane helix</keyword>
<feature type="region of interest" description="Disordered" evidence="1">
    <location>
        <begin position="80"/>
        <end position="117"/>
    </location>
</feature>
<reference evidence="3 4" key="1">
    <citation type="submission" date="2014-04" db="EMBL/GenBank/DDBJ databases">
        <authorList>
            <consortium name="DOE Joint Genome Institute"/>
            <person name="Kuo A."/>
            <person name="Tarkka M."/>
            <person name="Buscot F."/>
            <person name="Kohler A."/>
            <person name="Nagy L.G."/>
            <person name="Floudas D."/>
            <person name="Copeland A."/>
            <person name="Barry K.W."/>
            <person name="Cichocki N."/>
            <person name="Veneault-Fourrey C."/>
            <person name="LaButti K."/>
            <person name="Lindquist E.A."/>
            <person name="Lipzen A."/>
            <person name="Lundell T."/>
            <person name="Morin E."/>
            <person name="Murat C."/>
            <person name="Sun H."/>
            <person name="Tunlid A."/>
            <person name="Henrissat B."/>
            <person name="Grigoriev I.V."/>
            <person name="Hibbett D.S."/>
            <person name="Martin F."/>
            <person name="Nordberg H.P."/>
            <person name="Cantor M.N."/>
            <person name="Hua S.X."/>
        </authorList>
    </citation>
    <scope>NUCLEOTIDE SEQUENCE [LARGE SCALE GENOMIC DNA]</scope>
    <source>
        <strain evidence="3 4">F 1598</strain>
    </source>
</reference>
<feature type="transmembrane region" description="Helical" evidence="2">
    <location>
        <begin position="26"/>
        <end position="45"/>
    </location>
</feature>
<keyword evidence="2" id="KW-0472">Membrane</keyword>
<evidence type="ECO:0000313" key="4">
    <source>
        <dbReference type="Proteomes" id="UP000054166"/>
    </source>
</evidence>
<dbReference type="InterPro" id="IPR036259">
    <property type="entry name" value="MFS_trans_sf"/>
</dbReference>
<dbReference type="STRING" id="765440.A0A0C3G6Q0"/>
<gene>
    <name evidence="3" type="ORF">PILCRDRAFT_809930</name>
</gene>
<dbReference type="Proteomes" id="UP000054166">
    <property type="component" value="Unassembled WGS sequence"/>
</dbReference>
<evidence type="ECO:0000313" key="3">
    <source>
        <dbReference type="EMBL" id="KIM91935.1"/>
    </source>
</evidence>
<dbReference type="HOGENOM" id="CLU_2085649_0_0_1"/>